<sequence>MHRFISFFTVLTAAALLSACGSITYFWQTFGLDLTVRGYEDDNAPTELIAERVQDANPFDTKVTVTESEDLSYKTIAWHNEFLIYPSAVYFNMARNINALLRESCEASGGRYRPSGPWDKSASEHVCFLKGSNTVLFDWNNAITGREGDMLTYTTTLTIAQRDALHSPLLLKYSAENFAGWEELPAARAAYESHGVKVREAVRAVYDQRMRPQGLSAEEKKHLSLFERQWFSYIMLSERARGMQVCSLTSHDTLTYRLGYIVNSASERIQVYVSGSGYPLEGFDLPEFVPYYTWERPEKWQADCVSMHQAASKLSHEGMRKVIAAPVNSSAAVEEEEEEEWEPDEDEWEPDEDEWEPDEEEPDEDEWEPDEDEPDENEEDEWE</sequence>
<evidence type="ECO:0000256" key="1">
    <source>
        <dbReference type="SAM" id="MobiDB-lite"/>
    </source>
</evidence>
<proteinExistence type="predicted"/>
<protein>
    <recommendedName>
        <fullName evidence="4">Lipoprotein</fullName>
    </recommendedName>
</protein>
<dbReference type="EMBL" id="JADINH010000087">
    <property type="protein sequence ID" value="MBO8415545.1"/>
    <property type="molecule type" value="Genomic_DNA"/>
</dbReference>
<evidence type="ECO:0008006" key="4">
    <source>
        <dbReference type="Google" id="ProtNLM"/>
    </source>
</evidence>
<feature type="region of interest" description="Disordered" evidence="1">
    <location>
        <begin position="327"/>
        <end position="383"/>
    </location>
</feature>
<feature type="compositionally biased region" description="Acidic residues" evidence="1">
    <location>
        <begin position="333"/>
        <end position="383"/>
    </location>
</feature>
<reference evidence="2" key="2">
    <citation type="journal article" date="2021" name="PeerJ">
        <title>Extensive microbial diversity within the chicken gut microbiome revealed by metagenomics and culture.</title>
        <authorList>
            <person name="Gilroy R."/>
            <person name="Ravi A."/>
            <person name="Getino M."/>
            <person name="Pursley I."/>
            <person name="Horton D.L."/>
            <person name="Alikhan N.F."/>
            <person name="Baker D."/>
            <person name="Gharbi K."/>
            <person name="Hall N."/>
            <person name="Watson M."/>
            <person name="Adriaenssens E.M."/>
            <person name="Foster-Nyarko E."/>
            <person name="Jarju S."/>
            <person name="Secka A."/>
            <person name="Antonio M."/>
            <person name="Oren A."/>
            <person name="Chaudhuri R.R."/>
            <person name="La Ragione R."/>
            <person name="Hildebrand F."/>
            <person name="Pallen M.J."/>
        </authorList>
    </citation>
    <scope>NUCLEOTIDE SEQUENCE</scope>
    <source>
        <strain evidence="2">17213</strain>
    </source>
</reference>
<dbReference type="Proteomes" id="UP000823631">
    <property type="component" value="Unassembled WGS sequence"/>
</dbReference>
<dbReference type="PROSITE" id="PS51257">
    <property type="entry name" value="PROKAR_LIPOPROTEIN"/>
    <property type="match status" value="1"/>
</dbReference>
<name>A0A9D9DBR5_9GAMM</name>
<accession>A0A9D9DBR5</accession>
<evidence type="ECO:0000313" key="2">
    <source>
        <dbReference type="EMBL" id="MBO8415545.1"/>
    </source>
</evidence>
<organism evidence="2 3">
    <name type="scientific">Candidatus Avisuccinivibrio stercorigallinarum</name>
    <dbReference type="NCBI Taxonomy" id="2840704"/>
    <lineage>
        <taxon>Bacteria</taxon>
        <taxon>Pseudomonadati</taxon>
        <taxon>Pseudomonadota</taxon>
        <taxon>Gammaproteobacteria</taxon>
        <taxon>Aeromonadales</taxon>
        <taxon>Succinivibrionaceae</taxon>
        <taxon>Succinivibrionaceae incertae sedis</taxon>
        <taxon>Candidatus Avisuccinivibrio</taxon>
    </lineage>
</organism>
<gene>
    <name evidence="2" type="ORF">IAB19_04075</name>
</gene>
<comment type="caution">
    <text evidence="2">The sequence shown here is derived from an EMBL/GenBank/DDBJ whole genome shotgun (WGS) entry which is preliminary data.</text>
</comment>
<evidence type="ECO:0000313" key="3">
    <source>
        <dbReference type="Proteomes" id="UP000823631"/>
    </source>
</evidence>
<reference evidence="2" key="1">
    <citation type="submission" date="2020-10" db="EMBL/GenBank/DDBJ databases">
        <authorList>
            <person name="Gilroy R."/>
        </authorList>
    </citation>
    <scope>NUCLEOTIDE SEQUENCE</scope>
    <source>
        <strain evidence="2">17213</strain>
    </source>
</reference>
<dbReference type="AlphaFoldDB" id="A0A9D9DBR5"/>